<evidence type="ECO:0000256" key="7">
    <source>
        <dbReference type="SAM" id="Phobius"/>
    </source>
</evidence>
<dbReference type="Gene3D" id="1.20.1250.20">
    <property type="entry name" value="MFS general substrate transporter like domains"/>
    <property type="match status" value="1"/>
</dbReference>
<dbReference type="EMBL" id="CVRI01000065">
    <property type="protein sequence ID" value="CRL05839.1"/>
    <property type="molecule type" value="Genomic_DNA"/>
</dbReference>
<feature type="transmembrane region" description="Helical" evidence="7">
    <location>
        <begin position="351"/>
        <end position="373"/>
    </location>
</feature>
<evidence type="ECO:0000256" key="2">
    <source>
        <dbReference type="ARBA" id="ARBA00022692"/>
    </source>
</evidence>
<name>A0A1J1J0B4_9DIPT</name>
<feature type="transmembrane region" description="Helical" evidence="7">
    <location>
        <begin position="379"/>
        <end position="406"/>
    </location>
</feature>
<dbReference type="PROSITE" id="PS50850">
    <property type="entry name" value="MFS"/>
    <property type="match status" value="1"/>
</dbReference>
<dbReference type="InterPro" id="IPR005828">
    <property type="entry name" value="MFS_sugar_transport-like"/>
</dbReference>
<dbReference type="InterPro" id="IPR045263">
    <property type="entry name" value="GLUT"/>
</dbReference>
<feature type="transmembrane region" description="Helical" evidence="7">
    <location>
        <begin position="21"/>
        <end position="41"/>
    </location>
</feature>
<dbReference type="Proteomes" id="UP000183832">
    <property type="component" value="Unassembled WGS sequence"/>
</dbReference>
<evidence type="ECO:0000256" key="1">
    <source>
        <dbReference type="ARBA" id="ARBA00004141"/>
    </source>
</evidence>
<dbReference type="GO" id="GO:0016020">
    <property type="term" value="C:membrane"/>
    <property type="evidence" value="ECO:0007669"/>
    <property type="project" value="UniProtKB-SubCell"/>
</dbReference>
<keyword evidence="2 7" id="KW-0812">Transmembrane</keyword>
<evidence type="ECO:0000256" key="5">
    <source>
        <dbReference type="ARBA" id="ARBA00023180"/>
    </source>
</evidence>
<dbReference type="PROSITE" id="PS00216">
    <property type="entry name" value="SUGAR_TRANSPORT_1"/>
    <property type="match status" value="1"/>
</dbReference>
<keyword evidence="6" id="KW-0813">Transport</keyword>
<evidence type="ECO:0000256" key="4">
    <source>
        <dbReference type="ARBA" id="ARBA00023136"/>
    </source>
</evidence>
<dbReference type="AlphaFoldDB" id="A0A1J1J0B4"/>
<evidence type="ECO:0000313" key="9">
    <source>
        <dbReference type="EMBL" id="CRL05839.1"/>
    </source>
</evidence>
<feature type="transmembrane region" description="Helical" evidence="7">
    <location>
        <begin position="171"/>
        <end position="188"/>
    </location>
</feature>
<organism evidence="9 10">
    <name type="scientific">Clunio marinus</name>
    <dbReference type="NCBI Taxonomy" id="568069"/>
    <lineage>
        <taxon>Eukaryota</taxon>
        <taxon>Metazoa</taxon>
        <taxon>Ecdysozoa</taxon>
        <taxon>Arthropoda</taxon>
        <taxon>Hexapoda</taxon>
        <taxon>Insecta</taxon>
        <taxon>Pterygota</taxon>
        <taxon>Neoptera</taxon>
        <taxon>Endopterygota</taxon>
        <taxon>Diptera</taxon>
        <taxon>Nematocera</taxon>
        <taxon>Chironomoidea</taxon>
        <taxon>Chironomidae</taxon>
        <taxon>Clunio</taxon>
    </lineage>
</organism>
<sequence length="502" mass="55422">MANILKERSPYSNSLHRKTRGWNRTLLLTGIATTIGSANVAGYNIGVINAPSQYIKEWANETIYKNYDVILNSTQLDLLWSFIVSIFLVGGAVGSLGGSYIADRIGRKGSYLTCAVLFIIGSISFHSCRTFSSVELLIFGRVCVGLASGITTTCLPMYLSEIAPLHLRGTLGVFCSMGVTGGVVVGQVVSLQEIFGTPDLWHYCLSFQLVFLIIFTLPYRMFPESPKYLCLIASDRTGALRELKKLCDDQNMADEEFEAMEPSNQTSEEQRGVISVLRDHRLLLPLILVCSMQGGQQMSGINAVFYYSVSIFQSIGFSSTNAKWANLAAGCLNLFVSFFSPVLMERVNRRPLMLTSCCGCAVFLFLLSIFYSFAESLSILPAMCVFAMLGYILVYQIGLGPIPYFCGSELFEVGPRPVAMSMGSLSSWFCNFTIAMTFPTLQTTMGASVFLIFSLVCLSLTIFLKFYMPETRGKSTSEVARLVDNGFKSRPLEVNAERVNEF</sequence>
<dbReference type="InterPro" id="IPR020846">
    <property type="entry name" value="MFS_dom"/>
</dbReference>
<comment type="subcellular location">
    <subcellularLocation>
        <location evidence="1">Membrane</location>
        <topology evidence="1">Multi-pass membrane protein</topology>
    </subcellularLocation>
</comment>
<protein>
    <submittedName>
        <fullName evidence="9">CLUMA_CG018866, isoform A</fullName>
    </submittedName>
</protein>
<feature type="transmembrane region" description="Helical" evidence="7">
    <location>
        <begin position="444"/>
        <end position="464"/>
    </location>
</feature>
<dbReference type="PANTHER" id="PTHR23503">
    <property type="entry name" value="SOLUTE CARRIER FAMILY 2"/>
    <property type="match status" value="1"/>
</dbReference>
<dbReference type="NCBIfam" id="TIGR00879">
    <property type="entry name" value="SP"/>
    <property type="match status" value="1"/>
</dbReference>
<evidence type="ECO:0000259" key="8">
    <source>
        <dbReference type="PROSITE" id="PS50850"/>
    </source>
</evidence>
<evidence type="ECO:0000256" key="6">
    <source>
        <dbReference type="RuleBase" id="RU003346"/>
    </source>
</evidence>
<keyword evidence="3 7" id="KW-1133">Transmembrane helix</keyword>
<evidence type="ECO:0000313" key="10">
    <source>
        <dbReference type="Proteomes" id="UP000183832"/>
    </source>
</evidence>
<dbReference type="GO" id="GO:0015149">
    <property type="term" value="F:hexose transmembrane transporter activity"/>
    <property type="evidence" value="ECO:0007669"/>
    <property type="project" value="TreeGrafter"/>
</dbReference>
<dbReference type="Pfam" id="PF00083">
    <property type="entry name" value="Sugar_tr"/>
    <property type="match status" value="1"/>
</dbReference>
<comment type="similarity">
    <text evidence="6">Belongs to the major facilitator superfamily. Sugar transporter (TC 2.A.1.1) family.</text>
</comment>
<feature type="transmembrane region" description="Helical" evidence="7">
    <location>
        <begin position="200"/>
        <end position="219"/>
    </location>
</feature>
<dbReference type="PANTHER" id="PTHR23503:SF127">
    <property type="entry name" value="FI08437P-RELATED"/>
    <property type="match status" value="1"/>
</dbReference>
<dbReference type="PRINTS" id="PR00171">
    <property type="entry name" value="SUGRTRNSPORT"/>
</dbReference>
<feature type="transmembrane region" description="Helical" evidence="7">
    <location>
        <begin position="418"/>
        <end position="438"/>
    </location>
</feature>
<feature type="domain" description="Major facilitator superfamily (MFS) profile" evidence="8">
    <location>
        <begin position="30"/>
        <end position="472"/>
    </location>
</feature>
<dbReference type="SUPFAM" id="SSF103473">
    <property type="entry name" value="MFS general substrate transporter"/>
    <property type="match status" value="1"/>
</dbReference>
<reference evidence="9 10" key="1">
    <citation type="submission" date="2015-04" db="EMBL/GenBank/DDBJ databases">
        <authorList>
            <person name="Syromyatnikov M.Y."/>
            <person name="Popov V.N."/>
        </authorList>
    </citation>
    <scope>NUCLEOTIDE SEQUENCE [LARGE SCALE GENOMIC DNA]</scope>
</reference>
<proteinExistence type="inferred from homology"/>
<dbReference type="InterPro" id="IPR036259">
    <property type="entry name" value="MFS_trans_sf"/>
</dbReference>
<evidence type="ECO:0000256" key="3">
    <source>
        <dbReference type="ARBA" id="ARBA00022989"/>
    </source>
</evidence>
<dbReference type="STRING" id="568069.A0A1J1J0B4"/>
<feature type="transmembrane region" description="Helical" evidence="7">
    <location>
        <begin position="78"/>
        <end position="102"/>
    </location>
</feature>
<accession>A0A1J1J0B4</accession>
<feature type="transmembrane region" description="Helical" evidence="7">
    <location>
        <begin position="138"/>
        <end position="159"/>
    </location>
</feature>
<dbReference type="InterPro" id="IPR005829">
    <property type="entry name" value="Sugar_transporter_CS"/>
</dbReference>
<keyword evidence="5" id="KW-0325">Glycoprotein</keyword>
<keyword evidence="10" id="KW-1185">Reference proteome</keyword>
<dbReference type="OrthoDB" id="4540492at2759"/>
<dbReference type="InterPro" id="IPR003663">
    <property type="entry name" value="Sugar/inositol_transpt"/>
</dbReference>
<feature type="transmembrane region" description="Helical" evidence="7">
    <location>
        <begin position="109"/>
        <end position="126"/>
    </location>
</feature>
<keyword evidence="4 7" id="KW-0472">Membrane</keyword>
<gene>
    <name evidence="9" type="ORF">CLUMA_CG018866</name>
</gene>